<evidence type="ECO:0000313" key="7">
    <source>
        <dbReference type="EMBL" id="SFB10411.1"/>
    </source>
</evidence>
<evidence type="ECO:0000256" key="3">
    <source>
        <dbReference type="ARBA" id="ARBA00022801"/>
    </source>
</evidence>
<dbReference type="InterPro" id="IPR029054">
    <property type="entry name" value="dUTPase-like"/>
</dbReference>
<evidence type="ECO:0000256" key="1">
    <source>
        <dbReference type="ARBA" id="ARBA00006581"/>
    </source>
</evidence>
<dbReference type="InterPro" id="IPR008181">
    <property type="entry name" value="dUTPase"/>
</dbReference>
<accession>A0A1I0YAW2</accession>
<dbReference type="InterPro" id="IPR033704">
    <property type="entry name" value="dUTPase_trimeric"/>
</dbReference>
<dbReference type="Pfam" id="PF00692">
    <property type="entry name" value="dUTPase"/>
    <property type="match status" value="1"/>
</dbReference>
<dbReference type="GO" id="GO:0004170">
    <property type="term" value="F:dUTP diphosphatase activity"/>
    <property type="evidence" value="ECO:0007669"/>
    <property type="project" value="UniProtKB-EC"/>
</dbReference>
<evidence type="ECO:0000256" key="5">
    <source>
        <dbReference type="ARBA" id="ARBA00047686"/>
    </source>
</evidence>
<dbReference type="EC" id="3.6.1.23" evidence="2"/>
<dbReference type="PANTHER" id="PTHR11241">
    <property type="entry name" value="DEOXYURIDINE 5'-TRIPHOSPHATE NUCLEOTIDOHYDROLASE"/>
    <property type="match status" value="1"/>
</dbReference>
<dbReference type="Gene3D" id="2.70.40.10">
    <property type="match status" value="1"/>
</dbReference>
<name>A0A1I0YAW2_SELRU</name>
<evidence type="ECO:0000313" key="8">
    <source>
        <dbReference type="Proteomes" id="UP000183843"/>
    </source>
</evidence>
<dbReference type="Proteomes" id="UP000183843">
    <property type="component" value="Unassembled WGS sequence"/>
</dbReference>
<dbReference type="EMBL" id="FOJX01000011">
    <property type="protein sequence ID" value="SFB10411.1"/>
    <property type="molecule type" value="Genomic_DNA"/>
</dbReference>
<dbReference type="InterPro" id="IPR036157">
    <property type="entry name" value="dUTPase-like_sf"/>
</dbReference>
<dbReference type="GO" id="GO:0000287">
    <property type="term" value="F:magnesium ion binding"/>
    <property type="evidence" value="ECO:0007669"/>
    <property type="project" value="InterPro"/>
</dbReference>
<dbReference type="CDD" id="cd07557">
    <property type="entry name" value="trimeric_dUTPase"/>
    <property type="match status" value="1"/>
</dbReference>
<evidence type="ECO:0000256" key="4">
    <source>
        <dbReference type="ARBA" id="ARBA00023080"/>
    </source>
</evidence>
<protein>
    <recommendedName>
        <fullName evidence="2">dUTP diphosphatase</fullName>
        <ecNumber evidence="2">3.6.1.23</ecNumber>
    </recommendedName>
</protein>
<reference evidence="7 8" key="1">
    <citation type="submission" date="2016-10" db="EMBL/GenBank/DDBJ databases">
        <authorList>
            <person name="de Groot N.N."/>
        </authorList>
    </citation>
    <scope>NUCLEOTIDE SEQUENCE [LARGE SCALE GENOMIC DNA]</scope>
    <source>
        <strain evidence="7 8">L14</strain>
    </source>
</reference>
<comment type="catalytic activity">
    <reaction evidence="5">
        <text>dUTP + H2O = dUMP + diphosphate + H(+)</text>
        <dbReference type="Rhea" id="RHEA:10248"/>
        <dbReference type="ChEBI" id="CHEBI:15377"/>
        <dbReference type="ChEBI" id="CHEBI:15378"/>
        <dbReference type="ChEBI" id="CHEBI:33019"/>
        <dbReference type="ChEBI" id="CHEBI:61555"/>
        <dbReference type="ChEBI" id="CHEBI:246422"/>
        <dbReference type="EC" id="3.6.1.23"/>
    </reaction>
</comment>
<dbReference type="SUPFAM" id="SSF51283">
    <property type="entry name" value="dUTPase-like"/>
    <property type="match status" value="1"/>
</dbReference>
<evidence type="ECO:0000256" key="2">
    <source>
        <dbReference type="ARBA" id="ARBA00012379"/>
    </source>
</evidence>
<feature type="domain" description="dUTPase-like" evidence="6">
    <location>
        <begin position="23"/>
        <end position="138"/>
    </location>
</feature>
<keyword evidence="4" id="KW-0546">Nucleotide metabolism</keyword>
<sequence length="139" mass="15305">MMKIKVKEIRPGSLPERHGDWVDLKAGLTVKYNKGDFVMIPLGVAMRLPQGYEGHLLPRSSTFKKYGVLLVNGTGIIDNAYAGNGDEWHFPVFATRDGVIRKGERIAQFRAVPVMKSVKFSLVSDLDGPNRGGFGSTGR</sequence>
<dbReference type="AlphaFoldDB" id="A0A1I0YAW2"/>
<dbReference type="GO" id="GO:0046081">
    <property type="term" value="P:dUTP catabolic process"/>
    <property type="evidence" value="ECO:0007669"/>
    <property type="project" value="InterPro"/>
</dbReference>
<keyword evidence="3" id="KW-0378">Hydrolase</keyword>
<gene>
    <name evidence="7" type="ORF">SAMN05216587_11164</name>
</gene>
<dbReference type="GO" id="GO:0006226">
    <property type="term" value="P:dUMP biosynthetic process"/>
    <property type="evidence" value="ECO:0007669"/>
    <property type="project" value="InterPro"/>
</dbReference>
<dbReference type="PANTHER" id="PTHR11241:SF0">
    <property type="entry name" value="DEOXYURIDINE 5'-TRIPHOSPHATE NUCLEOTIDOHYDROLASE"/>
    <property type="match status" value="1"/>
</dbReference>
<proteinExistence type="inferred from homology"/>
<organism evidence="7 8">
    <name type="scientific">Selenomonas ruminantium</name>
    <dbReference type="NCBI Taxonomy" id="971"/>
    <lineage>
        <taxon>Bacteria</taxon>
        <taxon>Bacillati</taxon>
        <taxon>Bacillota</taxon>
        <taxon>Negativicutes</taxon>
        <taxon>Selenomonadales</taxon>
        <taxon>Selenomonadaceae</taxon>
        <taxon>Selenomonas</taxon>
    </lineage>
</organism>
<evidence type="ECO:0000259" key="6">
    <source>
        <dbReference type="Pfam" id="PF00692"/>
    </source>
</evidence>
<comment type="similarity">
    <text evidence="1">Belongs to the dUTPase family.</text>
</comment>